<feature type="compositionally biased region" description="Low complexity" evidence="1">
    <location>
        <begin position="23"/>
        <end position="34"/>
    </location>
</feature>
<feature type="compositionally biased region" description="Basic residues" evidence="1">
    <location>
        <begin position="9"/>
        <end position="22"/>
    </location>
</feature>
<evidence type="ECO:0000313" key="3">
    <source>
        <dbReference type="Proteomes" id="UP000701801"/>
    </source>
</evidence>
<gene>
    <name evidence="2" type="ORF">HYALB_00001560</name>
</gene>
<name>A0A9N9L8X4_9HELO</name>
<sequence length="151" mass="16816">MAFWTGIRKAIRHPKKTSKRKSPPSSEATTSEPPNSHPNDDQEELYSTIDNWLESIKDAPAPGHRFDGHTLGHQRLIPRNLAMLDAGLRPMPVFGPGKLTRENLEMFSEEMGPLESVWEMFGLDVPERFVEGDVRETSESGATTGSSRLSA</sequence>
<evidence type="ECO:0000256" key="1">
    <source>
        <dbReference type="SAM" id="MobiDB-lite"/>
    </source>
</evidence>
<organism evidence="2 3">
    <name type="scientific">Hymenoscyphus albidus</name>
    <dbReference type="NCBI Taxonomy" id="595503"/>
    <lineage>
        <taxon>Eukaryota</taxon>
        <taxon>Fungi</taxon>
        <taxon>Dikarya</taxon>
        <taxon>Ascomycota</taxon>
        <taxon>Pezizomycotina</taxon>
        <taxon>Leotiomycetes</taxon>
        <taxon>Helotiales</taxon>
        <taxon>Helotiaceae</taxon>
        <taxon>Hymenoscyphus</taxon>
    </lineage>
</organism>
<proteinExistence type="predicted"/>
<dbReference type="OrthoDB" id="10407271at2759"/>
<reference evidence="2" key="1">
    <citation type="submission" date="2021-07" db="EMBL/GenBank/DDBJ databases">
        <authorList>
            <person name="Durling M."/>
        </authorList>
    </citation>
    <scope>NUCLEOTIDE SEQUENCE</scope>
</reference>
<accession>A0A9N9L8X4</accession>
<feature type="region of interest" description="Disordered" evidence="1">
    <location>
        <begin position="1"/>
        <end position="43"/>
    </location>
</feature>
<dbReference type="AlphaFoldDB" id="A0A9N9L8X4"/>
<keyword evidence="3" id="KW-1185">Reference proteome</keyword>
<comment type="caution">
    <text evidence="2">The sequence shown here is derived from an EMBL/GenBank/DDBJ whole genome shotgun (WGS) entry which is preliminary data.</text>
</comment>
<protein>
    <submittedName>
        <fullName evidence="2">Uncharacterized protein</fullName>
    </submittedName>
</protein>
<evidence type="ECO:0000313" key="2">
    <source>
        <dbReference type="EMBL" id="CAG8970774.1"/>
    </source>
</evidence>
<dbReference type="EMBL" id="CAJVRM010000002">
    <property type="protein sequence ID" value="CAG8970774.1"/>
    <property type="molecule type" value="Genomic_DNA"/>
</dbReference>
<dbReference type="Proteomes" id="UP000701801">
    <property type="component" value="Unassembled WGS sequence"/>
</dbReference>
<feature type="compositionally biased region" description="Low complexity" evidence="1">
    <location>
        <begin position="139"/>
        <end position="151"/>
    </location>
</feature>
<feature type="region of interest" description="Disordered" evidence="1">
    <location>
        <begin position="132"/>
        <end position="151"/>
    </location>
</feature>